<feature type="transmembrane region" description="Helical" evidence="1">
    <location>
        <begin position="138"/>
        <end position="161"/>
    </location>
</feature>
<dbReference type="Proteomes" id="UP000695023">
    <property type="component" value="Unplaced"/>
</dbReference>
<feature type="domain" description="Ig-like" evidence="3">
    <location>
        <begin position="25"/>
        <end position="127"/>
    </location>
</feature>
<keyword evidence="1" id="KW-0812">Transmembrane</keyword>
<dbReference type="AlphaFoldDB" id="A0A9Y3VSI5"/>
<evidence type="ECO:0000259" key="3">
    <source>
        <dbReference type="PROSITE" id="PS50835"/>
    </source>
</evidence>
<name>A0A9Y3VSI5_9CICH</name>
<sequence>MITMFTINRAALLFVQLLVMWDVFAEIAKDDHRAVLVSQGDSVTLTCNISKTNATQISWTNNRSVFHYSSELNRTYSNFSLHRLKINHEFPTKLIIFSAQPEDEGLYTCKLTDKRGVNSITWSLTVSENPTESTSSKYFLYILPPAIGFLLCCITLAVFLYRKSMMMKLNQDAVQDQIPPQSGEEGGSTNCKNNRQRSQYMERLNSIYDHFNI</sequence>
<dbReference type="PROSITE" id="PS50835">
    <property type="entry name" value="IG_LIKE"/>
    <property type="match status" value="1"/>
</dbReference>
<evidence type="ECO:0000256" key="2">
    <source>
        <dbReference type="SAM" id="SignalP"/>
    </source>
</evidence>
<dbReference type="InterPro" id="IPR013098">
    <property type="entry name" value="Ig_I-set"/>
</dbReference>
<dbReference type="InterPro" id="IPR003599">
    <property type="entry name" value="Ig_sub"/>
</dbReference>
<dbReference type="InterPro" id="IPR036179">
    <property type="entry name" value="Ig-like_dom_sf"/>
</dbReference>
<dbReference type="Gene3D" id="2.60.40.10">
    <property type="entry name" value="Immunoglobulins"/>
    <property type="match status" value="1"/>
</dbReference>
<keyword evidence="2" id="KW-0732">Signal</keyword>
<gene>
    <name evidence="5" type="primary">LOC102202053</name>
</gene>
<dbReference type="InterPro" id="IPR007110">
    <property type="entry name" value="Ig-like_dom"/>
</dbReference>
<feature type="signal peptide" evidence="2">
    <location>
        <begin position="1"/>
        <end position="25"/>
    </location>
</feature>
<dbReference type="RefSeq" id="XP_005747259.1">
    <property type="nucleotide sequence ID" value="XM_005747202.1"/>
</dbReference>
<dbReference type="PANTHER" id="PTHR45889">
    <property type="entry name" value="IG-LIKE DOMAIN-CONTAINING PROTEIN"/>
    <property type="match status" value="1"/>
</dbReference>
<evidence type="ECO:0000256" key="1">
    <source>
        <dbReference type="SAM" id="Phobius"/>
    </source>
</evidence>
<dbReference type="SMART" id="SM00409">
    <property type="entry name" value="IG"/>
    <property type="match status" value="1"/>
</dbReference>
<dbReference type="Pfam" id="PF07679">
    <property type="entry name" value="I-set"/>
    <property type="match status" value="1"/>
</dbReference>
<dbReference type="InterPro" id="IPR003598">
    <property type="entry name" value="Ig_sub2"/>
</dbReference>
<evidence type="ECO:0000313" key="5">
    <source>
        <dbReference type="RefSeq" id="XP_005747259.1"/>
    </source>
</evidence>
<organism evidence="4 5">
    <name type="scientific">Pundamilia nyererei</name>
    <dbReference type="NCBI Taxonomy" id="303518"/>
    <lineage>
        <taxon>Eukaryota</taxon>
        <taxon>Metazoa</taxon>
        <taxon>Chordata</taxon>
        <taxon>Craniata</taxon>
        <taxon>Vertebrata</taxon>
        <taxon>Euteleostomi</taxon>
        <taxon>Actinopterygii</taxon>
        <taxon>Neopterygii</taxon>
        <taxon>Teleostei</taxon>
        <taxon>Neoteleostei</taxon>
        <taxon>Acanthomorphata</taxon>
        <taxon>Ovalentaria</taxon>
        <taxon>Cichlomorphae</taxon>
        <taxon>Cichliformes</taxon>
        <taxon>Cichlidae</taxon>
        <taxon>African cichlids</taxon>
        <taxon>Pseudocrenilabrinae</taxon>
        <taxon>Haplochromini</taxon>
        <taxon>Pundamilia</taxon>
    </lineage>
</organism>
<keyword evidence="1" id="KW-1133">Transmembrane helix</keyword>
<accession>A0A9Y3VSI5</accession>
<dbReference type="GeneID" id="102202053"/>
<dbReference type="InterPro" id="IPR013783">
    <property type="entry name" value="Ig-like_fold"/>
</dbReference>
<reference evidence="5" key="1">
    <citation type="submission" date="2025-08" db="UniProtKB">
        <authorList>
            <consortium name="RefSeq"/>
        </authorList>
    </citation>
    <scope>IDENTIFICATION</scope>
</reference>
<keyword evidence="4" id="KW-1185">Reference proteome</keyword>
<dbReference type="SMART" id="SM00408">
    <property type="entry name" value="IGc2"/>
    <property type="match status" value="1"/>
</dbReference>
<protein>
    <submittedName>
        <fullName evidence="5">Uncharacterized protein LOC102202053</fullName>
    </submittedName>
</protein>
<evidence type="ECO:0000313" key="4">
    <source>
        <dbReference type="Proteomes" id="UP000695023"/>
    </source>
</evidence>
<dbReference type="SUPFAM" id="SSF48726">
    <property type="entry name" value="Immunoglobulin"/>
    <property type="match status" value="1"/>
</dbReference>
<keyword evidence="1" id="KW-0472">Membrane</keyword>
<proteinExistence type="predicted"/>
<feature type="chain" id="PRO_5041250615" evidence="2">
    <location>
        <begin position="26"/>
        <end position="213"/>
    </location>
</feature>
<dbReference type="PANTHER" id="PTHR45889:SF8">
    <property type="entry name" value="IG-LIKE DOMAIN-CONTAINING PROTEIN"/>
    <property type="match status" value="1"/>
</dbReference>